<dbReference type="SUPFAM" id="SSF88697">
    <property type="entry name" value="PUA domain-like"/>
    <property type="match status" value="1"/>
</dbReference>
<dbReference type="EC" id="2.1.1.193" evidence="3 12"/>
<protein>
    <recommendedName>
        <fullName evidence="4 12">Ribosomal RNA small subunit methyltransferase E</fullName>
        <ecNumber evidence="3 12">2.1.1.193</ecNumber>
    </recommendedName>
</protein>
<dbReference type="SUPFAM" id="SSF75217">
    <property type="entry name" value="alpha/beta knot"/>
    <property type="match status" value="1"/>
</dbReference>
<dbReference type="PANTHER" id="PTHR30027">
    <property type="entry name" value="RIBOSOMAL RNA SMALL SUBUNIT METHYLTRANSFERASE E"/>
    <property type="match status" value="1"/>
</dbReference>
<evidence type="ECO:0000256" key="7">
    <source>
        <dbReference type="ARBA" id="ARBA00022603"/>
    </source>
</evidence>
<organism evidence="15 16">
    <name type="scientific">Corynebacterium spheniscorum</name>
    <dbReference type="NCBI Taxonomy" id="185761"/>
    <lineage>
        <taxon>Bacteria</taxon>
        <taxon>Bacillati</taxon>
        <taxon>Actinomycetota</taxon>
        <taxon>Actinomycetes</taxon>
        <taxon>Mycobacteriales</taxon>
        <taxon>Corynebacteriaceae</taxon>
        <taxon>Corynebacterium</taxon>
    </lineage>
</organism>
<dbReference type="NCBIfam" id="NF008693">
    <property type="entry name" value="PRK11713.2-3"/>
    <property type="match status" value="1"/>
</dbReference>
<evidence type="ECO:0000259" key="14">
    <source>
        <dbReference type="Pfam" id="PF20260"/>
    </source>
</evidence>
<dbReference type="GO" id="GO:0005737">
    <property type="term" value="C:cytoplasm"/>
    <property type="evidence" value="ECO:0007669"/>
    <property type="project" value="UniProtKB-SubCell"/>
</dbReference>
<dbReference type="InterPro" id="IPR015947">
    <property type="entry name" value="PUA-like_sf"/>
</dbReference>
<dbReference type="Gene3D" id="3.40.1280.10">
    <property type="match status" value="1"/>
</dbReference>
<dbReference type="EMBL" id="FOPJ01000002">
    <property type="protein sequence ID" value="SFG29335.1"/>
    <property type="molecule type" value="Genomic_DNA"/>
</dbReference>
<evidence type="ECO:0000256" key="4">
    <source>
        <dbReference type="ARBA" id="ARBA00013673"/>
    </source>
</evidence>
<dbReference type="OrthoDB" id="9808126at2"/>
<keyword evidence="9 12" id="KW-0949">S-adenosyl-L-methionine</keyword>
<evidence type="ECO:0000259" key="13">
    <source>
        <dbReference type="Pfam" id="PF04452"/>
    </source>
</evidence>
<dbReference type="AlphaFoldDB" id="A0A1I2QL50"/>
<keyword evidence="5 12" id="KW-0963">Cytoplasm</keyword>
<evidence type="ECO:0000256" key="1">
    <source>
        <dbReference type="ARBA" id="ARBA00004496"/>
    </source>
</evidence>
<evidence type="ECO:0000256" key="5">
    <source>
        <dbReference type="ARBA" id="ARBA00022490"/>
    </source>
</evidence>
<evidence type="ECO:0000313" key="15">
    <source>
        <dbReference type="EMBL" id="SFG29335.1"/>
    </source>
</evidence>
<evidence type="ECO:0000256" key="8">
    <source>
        <dbReference type="ARBA" id="ARBA00022679"/>
    </source>
</evidence>
<evidence type="ECO:0000313" key="16">
    <source>
        <dbReference type="Proteomes" id="UP000199065"/>
    </source>
</evidence>
<feature type="domain" description="Ribosomal RNA small subunit methyltransferase E methyltransferase" evidence="13">
    <location>
        <begin position="78"/>
        <end position="238"/>
    </location>
</feature>
<dbReference type="InterPro" id="IPR029028">
    <property type="entry name" value="Alpha/beta_knot_MTases"/>
</dbReference>
<dbReference type="InterPro" id="IPR046886">
    <property type="entry name" value="RsmE_MTase_dom"/>
</dbReference>
<dbReference type="InterPro" id="IPR046887">
    <property type="entry name" value="RsmE_PUA-like"/>
</dbReference>
<evidence type="ECO:0000256" key="6">
    <source>
        <dbReference type="ARBA" id="ARBA00022552"/>
    </source>
</evidence>
<dbReference type="PANTHER" id="PTHR30027:SF3">
    <property type="entry name" value="16S RRNA (URACIL(1498)-N(3))-METHYLTRANSFERASE"/>
    <property type="match status" value="1"/>
</dbReference>
<reference evidence="15 16" key="1">
    <citation type="submission" date="2016-10" db="EMBL/GenBank/DDBJ databases">
        <authorList>
            <person name="de Groot N.N."/>
        </authorList>
    </citation>
    <scope>NUCLEOTIDE SEQUENCE [LARGE SCALE GENOMIC DNA]</scope>
    <source>
        <strain>J11</strain>
        <strain evidence="16">PG 39</strain>
    </source>
</reference>
<proteinExistence type="inferred from homology"/>
<dbReference type="InterPro" id="IPR029026">
    <property type="entry name" value="tRNA_m1G_MTases_N"/>
</dbReference>
<comment type="function">
    <text evidence="10 12">Specifically methylates the N3 position of the uracil ring of uridine 1498 (m3U1498) in 16S rRNA. Acts on the fully assembled 30S ribosomal subunit.</text>
</comment>
<dbReference type="Pfam" id="PF20260">
    <property type="entry name" value="PUA_4"/>
    <property type="match status" value="1"/>
</dbReference>
<sequence length="244" mass="26042">MSLPSFYLPDLAEQGELLTLSGAEGRHAVTVKRITPGERIQLIDGTGLVVEAKVLSCTGKDQLHAEVLNLQQAPVRTPQITVVQALPKSERSELAVDLATQAGADRIIPWEAERCIAKWQGAKKTKGPKKWEDAALASAKQSRRVRIPTIEEPHNTAHLCRFLEQSSALKLLLHEDATTGIASMPLSDAQEIILIVGPEGGIGEVECSQLKAAGAQLVALGPEVLRTASAAMVACAAIGVLARW</sequence>
<dbReference type="Pfam" id="PF04452">
    <property type="entry name" value="Methyltrans_RNA"/>
    <property type="match status" value="1"/>
</dbReference>
<comment type="catalytic activity">
    <reaction evidence="11 12">
        <text>uridine(1498) in 16S rRNA + S-adenosyl-L-methionine = N(3)-methyluridine(1498) in 16S rRNA + S-adenosyl-L-homocysteine + H(+)</text>
        <dbReference type="Rhea" id="RHEA:42920"/>
        <dbReference type="Rhea" id="RHEA-COMP:10283"/>
        <dbReference type="Rhea" id="RHEA-COMP:10284"/>
        <dbReference type="ChEBI" id="CHEBI:15378"/>
        <dbReference type="ChEBI" id="CHEBI:57856"/>
        <dbReference type="ChEBI" id="CHEBI:59789"/>
        <dbReference type="ChEBI" id="CHEBI:65315"/>
        <dbReference type="ChEBI" id="CHEBI:74502"/>
        <dbReference type="EC" id="2.1.1.193"/>
    </reaction>
</comment>
<dbReference type="NCBIfam" id="TIGR00046">
    <property type="entry name" value="RsmE family RNA methyltransferase"/>
    <property type="match status" value="1"/>
</dbReference>
<accession>A0A1I2QL50</accession>
<keyword evidence="7 12" id="KW-0489">Methyltransferase</keyword>
<evidence type="ECO:0000256" key="9">
    <source>
        <dbReference type="ARBA" id="ARBA00022691"/>
    </source>
</evidence>
<dbReference type="GO" id="GO:0070475">
    <property type="term" value="P:rRNA base methylation"/>
    <property type="evidence" value="ECO:0007669"/>
    <property type="project" value="TreeGrafter"/>
</dbReference>
<dbReference type="CDD" id="cd18084">
    <property type="entry name" value="RsmE-like"/>
    <property type="match status" value="1"/>
</dbReference>
<feature type="domain" description="Ribosomal RNA small subunit methyltransferase E PUA-like" evidence="14">
    <location>
        <begin position="20"/>
        <end position="67"/>
    </location>
</feature>
<evidence type="ECO:0000256" key="10">
    <source>
        <dbReference type="ARBA" id="ARBA00025699"/>
    </source>
</evidence>
<evidence type="ECO:0000256" key="3">
    <source>
        <dbReference type="ARBA" id="ARBA00012328"/>
    </source>
</evidence>
<keyword evidence="6 12" id="KW-0698">rRNA processing</keyword>
<dbReference type="RefSeq" id="WP_092284105.1">
    <property type="nucleotide sequence ID" value="NZ_FOPJ01000002.1"/>
</dbReference>
<dbReference type="Proteomes" id="UP000199065">
    <property type="component" value="Unassembled WGS sequence"/>
</dbReference>
<keyword evidence="16" id="KW-1185">Reference proteome</keyword>
<dbReference type="STRING" id="185761.SAMN05660282_00520"/>
<dbReference type="GO" id="GO:0070042">
    <property type="term" value="F:rRNA (uridine-N3-)-methyltransferase activity"/>
    <property type="evidence" value="ECO:0007669"/>
    <property type="project" value="TreeGrafter"/>
</dbReference>
<dbReference type="PIRSF" id="PIRSF015601">
    <property type="entry name" value="MTase_slr0722"/>
    <property type="match status" value="1"/>
</dbReference>
<dbReference type="Gene3D" id="2.40.240.20">
    <property type="entry name" value="Hypothetical PUA domain-like, domain 1"/>
    <property type="match status" value="1"/>
</dbReference>
<keyword evidence="8 12" id="KW-0808">Transferase</keyword>
<evidence type="ECO:0000256" key="12">
    <source>
        <dbReference type="PIRNR" id="PIRNR015601"/>
    </source>
</evidence>
<gene>
    <name evidence="15" type="ORF">SAMN05660282_00520</name>
</gene>
<evidence type="ECO:0000256" key="11">
    <source>
        <dbReference type="ARBA" id="ARBA00047944"/>
    </source>
</evidence>
<name>A0A1I2QL50_9CORY</name>
<evidence type="ECO:0000256" key="2">
    <source>
        <dbReference type="ARBA" id="ARBA00005528"/>
    </source>
</evidence>
<dbReference type="InterPro" id="IPR006700">
    <property type="entry name" value="RsmE"/>
</dbReference>
<comment type="similarity">
    <text evidence="2 12">Belongs to the RNA methyltransferase RsmE family.</text>
</comment>
<comment type="subcellular location">
    <subcellularLocation>
        <location evidence="1 12">Cytoplasm</location>
    </subcellularLocation>
</comment>